<dbReference type="PANTHER" id="PTHR34649">
    <property type="entry name" value="CILIA- AND FLAGELLA-ASSOCIATED PROTEIN 99"/>
    <property type="match status" value="1"/>
</dbReference>
<dbReference type="PANTHER" id="PTHR34649:SF1">
    <property type="entry name" value="CILIA- AND FLAGELLA-ASSOCIATED PROTEIN 99"/>
    <property type="match status" value="1"/>
</dbReference>
<accession>A0A4V6ATB1</accession>
<evidence type="ECO:0000256" key="1">
    <source>
        <dbReference type="SAM" id="Coils"/>
    </source>
</evidence>
<sequence length="193" mass="22990">MSLAELKERLALLREAQQTEQQEKREHILEEKQYKKQLLLEQLDTIDLHRRVLAQAAAIRKEESRARQRFQQAVSQDETVLALQRTLEEKKQERQRLKQIKSKKAKTCEQTAAHMVRNTETHDNKILKEKSCEELELSLQRHIQKDAPYVVSSDRNTSDINTFKMLHRPVNVSFQIRRIFIIFYCLHSTYFAF</sequence>
<feature type="coiled-coil region" evidence="1">
    <location>
        <begin position="80"/>
        <end position="110"/>
    </location>
</feature>
<protein>
    <submittedName>
        <fullName evidence="2">Cilia-and flagella-associated protein 99</fullName>
    </submittedName>
</protein>
<keyword evidence="2" id="KW-0966">Cell projection</keyword>
<organism evidence="2 3">
    <name type="scientific">Collichthys lucidus</name>
    <name type="common">Big head croaker</name>
    <name type="synonym">Sciaena lucida</name>
    <dbReference type="NCBI Taxonomy" id="240159"/>
    <lineage>
        <taxon>Eukaryota</taxon>
        <taxon>Metazoa</taxon>
        <taxon>Chordata</taxon>
        <taxon>Craniata</taxon>
        <taxon>Vertebrata</taxon>
        <taxon>Euteleostomi</taxon>
        <taxon>Actinopterygii</taxon>
        <taxon>Neopterygii</taxon>
        <taxon>Teleostei</taxon>
        <taxon>Neoteleostei</taxon>
        <taxon>Acanthomorphata</taxon>
        <taxon>Eupercaria</taxon>
        <taxon>Sciaenidae</taxon>
        <taxon>Collichthys</taxon>
    </lineage>
</organism>
<name>A0A4V6ATB1_COLLU</name>
<evidence type="ECO:0000313" key="2">
    <source>
        <dbReference type="EMBL" id="TKS86572.1"/>
    </source>
</evidence>
<reference evidence="2 3" key="1">
    <citation type="submission" date="2019-01" db="EMBL/GenBank/DDBJ databases">
        <title>Genome Assembly of Collichthys lucidus.</title>
        <authorList>
            <person name="Cai M."/>
            <person name="Xiao S."/>
        </authorList>
    </citation>
    <scope>NUCLEOTIDE SEQUENCE [LARGE SCALE GENOMIC DNA]</scope>
    <source>
        <strain evidence="2">JT15FE1705JMU</strain>
        <tissue evidence="2">Muscle</tissue>
    </source>
</reference>
<gene>
    <name evidence="2" type="ORF">D9C73_020690</name>
</gene>
<dbReference type="AlphaFoldDB" id="A0A4V6ATB1"/>
<keyword evidence="2" id="KW-0282">Flagellum</keyword>
<dbReference type="Proteomes" id="UP000298787">
    <property type="component" value="Chromosome 18"/>
</dbReference>
<dbReference type="InterPro" id="IPR039341">
    <property type="entry name" value="CFAP99"/>
</dbReference>
<proteinExistence type="predicted"/>
<dbReference type="STRING" id="240159.A0A4V6ATB1"/>
<keyword evidence="3" id="KW-1185">Reference proteome</keyword>
<dbReference type="EMBL" id="CM014095">
    <property type="protein sequence ID" value="TKS86572.1"/>
    <property type="molecule type" value="Genomic_DNA"/>
</dbReference>
<keyword evidence="1" id="KW-0175">Coiled coil</keyword>
<keyword evidence="2" id="KW-0969">Cilium</keyword>
<evidence type="ECO:0000313" key="3">
    <source>
        <dbReference type="Proteomes" id="UP000298787"/>
    </source>
</evidence>